<dbReference type="Proteomes" id="UP000499080">
    <property type="component" value="Unassembled WGS sequence"/>
</dbReference>
<dbReference type="AlphaFoldDB" id="A0A4Y1ZYW4"/>
<organism evidence="2 3">
    <name type="scientific">Araneus ventricosus</name>
    <name type="common">Orbweaver spider</name>
    <name type="synonym">Epeira ventricosa</name>
    <dbReference type="NCBI Taxonomy" id="182803"/>
    <lineage>
        <taxon>Eukaryota</taxon>
        <taxon>Metazoa</taxon>
        <taxon>Ecdysozoa</taxon>
        <taxon>Arthropoda</taxon>
        <taxon>Chelicerata</taxon>
        <taxon>Arachnida</taxon>
        <taxon>Araneae</taxon>
        <taxon>Araneomorphae</taxon>
        <taxon>Entelegynae</taxon>
        <taxon>Araneoidea</taxon>
        <taxon>Araneidae</taxon>
        <taxon>Araneus</taxon>
    </lineage>
</organism>
<feature type="region of interest" description="Disordered" evidence="1">
    <location>
        <begin position="99"/>
        <end position="119"/>
    </location>
</feature>
<evidence type="ECO:0000313" key="2">
    <source>
        <dbReference type="EMBL" id="GBL72034.1"/>
    </source>
</evidence>
<feature type="compositionally biased region" description="Polar residues" evidence="1">
    <location>
        <begin position="99"/>
        <end position="109"/>
    </location>
</feature>
<feature type="compositionally biased region" description="Basic and acidic residues" evidence="1">
    <location>
        <begin position="47"/>
        <end position="58"/>
    </location>
</feature>
<accession>A0A4Y1ZYW4</accession>
<gene>
    <name evidence="2" type="ORF">AVEN_115061_1</name>
</gene>
<evidence type="ECO:0000256" key="1">
    <source>
        <dbReference type="SAM" id="MobiDB-lite"/>
    </source>
</evidence>
<sequence>MFGFKWKNCSKYDPKKKRSSSSIAKMRSLMLKENPQSQRKSSRLSRSHPEPLMGHHEAAPPITIAQVSTWQERDSLNRRITKLLRLYNETFIDHLSKNENTPHINQSVQFADRESNMTA</sequence>
<evidence type="ECO:0000313" key="3">
    <source>
        <dbReference type="Proteomes" id="UP000499080"/>
    </source>
</evidence>
<keyword evidence="3" id="KW-1185">Reference proteome</keyword>
<comment type="caution">
    <text evidence="2">The sequence shown here is derived from an EMBL/GenBank/DDBJ whole genome shotgun (WGS) entry which is preliminary data.</text>
</comment>
<name>A0A4Y1ZYW4_ARAVE</name>
<reference evidence="2 3" key="1">
    <citation type="journal article" date="2019" name="Sci. Rep.">
        <title>Orb-weaving spider Araneus ventricosus genome elucidates the spidroin gene catalogue.</title>
        <authorList>
            <person name="Kono N."/>
            <person name="Nakamura H."/>
            <person name="Ohtoshi R."/>
            <person name="Moran D.A.P."/>
            <person name="Shinohara A."/>
            <person name="Yoshida Y."/>
            <person name="Fujiwara M."/>
            <person name="Mori M."/>
            <person name="Tomita M."/>
            <person name="Arakawa K."/>
        </authorList>
    </citation>
    <scope>NUCLEOTIDE SEQUENCE [LARGE SCALE GENOMIC DNA]</scope>
</reference>
<feature type="region of interest" description="Disordered" evidence="1">
    <location>
        <begin position="1"/>
        <end position="60"/>
    </location>
</feature>
<dbReference type="EMBL" id="BGPR01000001">
    <property type="protein sequence ID" value="GBL72034.1"/>
    <property type="molecule type" value="Genomic_DNA"/>
</dbReference>
<protein>
    <submittedName>
        <fullName evidence="2">Uncharacterized protein</fullName>
    </submittedName>
</protein>
<proteinExistence type="predicted"/>